<keyword evidence="1" id="KW-0808">Transferase</keyword>
<keyword evidence="1" id="KW-0489">Methyltransferase</keyword>
<comment type="caution">
    <text evidence="1">The sequence shown here is derived from an EMBL/GenBank/DDBJ whole genome shotgun (WGS) entry which is preliminary data.</text>
</comment>
<dbReference type="EMBL" id="JAHKNI010000008">
    <property type="protein sequence ID" value="MBU3064616.1"/>
    <property type="molecule type" value="Genomic_DNA"/>
</dbReference>
<dbReference type="Gene3D" id="3.40.50.150">
    <property type="entry name" value="Vaccinia Virus protein VP39"/>
    <property type="match status" value="1"/>
</dbReference>
<accession>A0ABS6B5C5</accession>
<proteinExistence type="predicted"/>
<name>A0ABS6B5C5_9NOCA</name>
<protein>
    <submittedName>
        <fullName evidence="1">SAM-dependent methyltransferase</fullName>
    </submittedName>
</protein>
<gene>
    <name evidence="1" type="ORF">KO481_24180</name>
</gene>
<dbReference type="GO" id="GO:0008168">
    <property type="term" value="F:methyltransferase activity"/>
    <property type="evidence" value="ECO:0007669"/>
    <property type="project" value="UniProtKB-KW"/>
</dbReference>
<dbReference type="Proteomes" id="UP000733379">
    <property type="component" value="Unassembled WGS sequence"/>
</dbReference>
<dbReference type="RefSeq" id="WP_215919939.1">
    <property type="nucleotide sequence ID" value="NZ_JAHKNI010000008.1"/>
</dbReference>
<organism evidence="1 2">
    <name type="scientific">Nocardia albiluteola</name>
    <dbReference type="NCBI Taxonomy" id="2842303"/>
    <lineage>
        <taxon>Bacteria</taxon>
        <taxon>Bacillati</taxon>
        <taxon>Actinomycetota</taxon>
        <taxon>Actinomycetes</taxon>
        <taxon>Mycobacteriales</taxon>
        <taxon>Nocardiaceae</taxon>
        <taxon>Nocardia</taxon>
    </lineage>
</organism>
<dbReference type="SUPFAM" id="SSF53335">
    <property type="entry name" value="S-adenosyl-L-methionine-dependent methyltransferases"/>
    <property type="match status" value="1"/>
</dbReference>
<dbReference type="PIRSF" id="PIRSF017393">
    <property type="entry name" value="MTase_SAV2177"/>
    <property type="match status" value="1"/>
</dbReference>
<dbReference type="GO" id="GO:0032259">
    <property type="term" value="P:methylation"/>
    <property type="evidence" value="ECO:0007669"/>
    <property type="project" value="UniProtKB-KW"/>
</dbReference>
<reference evidence="1 2" key="1">
    <citation type="submission" date="2021-06" db="EMBL/GenBank/DDBJ databases">
        <title>Actinomycetes sequencing.</title>
        <authorList>
            <person name="Shan Q."/>
        </authorList>
    </citation>
    <scope>NUCLEOTIDE SEQUENCE [LARGE SCALE GENOMIC DNA]</scope>
    <source>
        <strain evidence="1 2">NEAU-G5</strain>
    </source>
</reference>
<dbReference type="InterPro" id="IPR029063">
    <property type="entry name" value="SAM-dependent_MTases_sf"/>
</dbReference>
<evidence type="ECO:0000313" key="1">
    <source>
        <dbReference type="EMBL" id="MBU3064616.1"/>
    </source>
</evidence>
<dbReference type="InterPro" id="IPR006764">
    <property type="entry name" value="SAM_dep_MeTrfase_SAV2177_type"/>
</dbReference>
<keyword evidence="2" id="KW-1185">Reference proteome</keyword>
<dbReference type="Pfam" id="PF04672">
    <property type="entry name" value="Methyltransf_19"/>
    <property type="match status" value="1"/>
</dbReference>
<sequence>MTEGSAQIDQSKPSIARVYDYLLGGKDNYEVDRKIGDFFIEDLPGSVSIAYANRQALIRAVGAISRDGISQFIDIGSGLPTVDNVHQVAQRHNPEARVVYVDNDPIVLAHGRALLATDEHTTVFQADLRHPEEIRKNSEVERLINFDEPVGVIFSAILHHLNDSERPADLVAWWADQVPSGSEFYISHFRSGLNEETQAAEAKLQDSFGRGRWRTDEEIEALFGDLEILEPGLVNCSLWRPAPAPGDDVSKIGVEARDLGDLTLWEQLISCALARKP</sequence>
<evidence type="ECO:0000313" key="2">
    <source>
        <dbReference type="Proteomes" id="UP000733379"/>
    </source>
</evidence>